<evidence type="ECO:0000256" key="4">
    <source>
        <dbReference type="ARBA" id="ARBA00022624"/>
    </source>
</evidence>
<evidence type="ECO:0000256" key="8">
    <source>
        <dbReference type="NCBIfam" id="TIGR00977"/>
    </source>
</evidence>
<feature type="compositionally biased region" description="Polar residues" evidence="10">
    <location>
        <begin position="270"/>
        <end position="281"/>
    </location>
</feature>
<dbReference type="Gene3D" id="3.30.160.270">
    <property type="match status" value="1"/>
</dbReference>
<dbReference type="HOGENOM" id="CLU_022158_7_0_3"/>
<dbReference type="UniPathway" id="UPA00047">
    <property type="reaction ID" value="UER00066"/>
</dbReference>
<evidence type="ECO:0000256" key="10">
    <source>
        <dbReference type="SAM" id="MobiDB-lite"/>
    </source>
</evidence>
<dbReference type="PANTHER" id="PTHR43538:SF1">
    <property type="entry name" value="(R)-CITRAMALATE SYNTHASE"/>
    <property type="match status" value="1"/>
</dbReference>
<keyword evidence="13" id="KW-1185">Reference proteome</keyword>
<dbReference type="Gene3D" id="1.10.238.260">
    <property type="match status" value="1"/>
</dbReference>
<evidence type="ECO:0000256" key="1">
    <source>
        <dbReference type="ARBA" id="ARBA00004743"/>
    </source>
</evidence>
<organism evidence="12 13">
    <name type="scientific">Moorena producens 3L</name>
    <dbReference type="NCBI Taxonomy" id="489825"/>
    <lineage>
        <taxon>Bacteria</taxon>
        <taxon>Bacillati</taxon>
        <taxon>Cyanobacteriota</taxon>
        <taxon>Cyanophyceae</taxon>
        <taxon>Coleofasciculales</taxon>
        <taxon>Coleofasciculaceae</taxon>
        <taxon>Moorena</taxon>
    </lineage>
</organism>
<dbReference type="GO" id="GO:0003852">
    <property type="term" value="F:2-isopropylmalate synthase activity"/>
    <property type="evidence" value="ECO:0007669"/>
    <property type="project" value="InterPro"/>
</dbReference>
<dbReference type="PANTHER" id="PTHR43538">
    <property type="entry name" value="ALPHA-IPM SYNTHASE/HOMOCITRATE SYNTHASE"/>
    <property type="match status" value="1"/>
</dbReference>
<evidence type="ECO:0000256" key="9">
    <source>
        <dbReference type="RuleBase" id="RU003523"/>
    </source>
</evidence>
<keyword evidence="6" id="KW-0100">Branched-chain amino acid biosynthesis</keyword>
<protein>
    <recommendedName>
        <fullName evidence="8">Citramalate synthase</fullName>
        <ecNumber evidence="8">2.3.3.21</ecNumber>
    </recommendedName>
</protein>
<accession>F4XVW0</accession>
<dbReference type="InterPro" id="IPR000891">
    <property type="entry name" value="PYR_CT"/>
</dbReference>
<dbReference type="SMART" id="SM00917">
    <property type="entry name" value="LeuA_dimer"/>
    <property type="match status" value="1"/>
</dbReference>
<keyword evidence="5 9" id="KW-0808">Transferase</keyword>
<evidence type="ECO:0000256" key="5">
    <source>
        <dbReference type="ARBA" id="ARBA00022679"/>
    </source>
</evidence>
<dbReference type="Proteomes" id="UP000003959">
    <property type="component" value="Unassembled WGS sequence"/>
</dbReference>
<evidence type="ECO:0000313" key="12">
    <source>
        <dbReference type="EMBL" id="EGJ31373.1"/>
    </source>
</evidence>
<evidence type="ECO:0000256" key="6">
    <source>
        <dbReference type="ARBA" id="ARBA00023304"/>
    </source>
</evidence>
<proteinExistence type="inferred from homology"/>
<dbReference type="SUPFAM" id="SSF110921">
    <property type="entry name" value="2-isopropylmalate synthase LeuA, allosteric (dimerisation) domain"/>
    <property type="match status" value="1"/>
</dbReference>
<evidence type="ECO:0000313" key="13">
    <source>
        <dbReference type="Proteomes" id="UP000003959"/>
    </source>
</evidence>
<feature type="compositionally biased region" description="Polar residues" evidence="10">
    <location>
        <begin position="291"/>
        <end position="304"/>
    </location>
</feature>
<feature type="domain" description="Pyruvate carboxyltransferase" evidence="11">
    <location>
        <begin position="9"/>
        <end position="407"/>
    </location>
</feature>
<gene>
    <name evidence="12" type="ORF">LYNGBM3L_41130</name>
</gene>
<sequence length="679" mass="74403">MSSTASHPIWIYDTTLRDGAQREGISLSLEDKLRIARQLDELGIPFIEGGWPGANPKDVQFFWKLKEEPLKQAEVVAFCSTRRPNMIAAEDRMLQAILAAGTRWVTIFGKSWDLHVTEGLKTSLEENLAMIRDTIEYLRSQGRRVIYDAEHWFDGYKANREYALKTLRAARDAGAEWLVLCDTNGGTLPEEIAQIVRDVAKELKVGRLNVENELNVGRLNVDNELKVGRLNVDNELKVGRLNVDNELKVGRLNVEGSNLPCGNAKGEQPANLQPATETNLPYGNAKGEQPANLQPANLQPGTETNLPYGNAKGEQPANLQPANLQPANLQPANLQPPNLQPMLGIHTHNDSDTAVANALAAVSEGACMVQGTINGYGERCGNANLCSVIPNLQLKLGLRCIEDNQLARLTQASRLISEIVNLAPNDHAAFVGRSAFAHKGGIHVSAVAKNPLTYEHIQPEQIGNQRRIVISDQSGLSNVLAKARSFGHDLDKKDPACREILERLKDLENEGYQFEAAEASFDLLMRDALGYREHPFELKGCQIHCDMLQGVSKPYSNSVATIKVSVNNQDILEVAEGNGPVSALDAALRKALVKFYPEIADFHLTDYKVRILDGAAGTSAKTRVLVESSNGEQRWTTVGVSSNILEASYEAVVEGIEYGLLLESSAKTPLSHSPALKER</sequence>
<dbReference type="eggNOG" id="COG0119">
    <property type="taxonomic scope" value="Bacteria"/>
</dbReference>
<dbReference type="InterPro" id="IPR054691">
    <property type="entry name" value="LeuA/HCS_post-cat"/>
</dbReference>
<reference evidence="13" key="1">
    <citation type="journal article" date="2011" name="Proc. Natl. Acad. Sci. U.S.A.">
        <title>Genomic insights into the physiology and ecology of the marine filamentous cyanobacterium Lyngbya majuscula.</title>
        <authorList>
            <person name="Jones A.C."/>
            <person name="Monroe E.A."/>
            <person name="Podell S."/>
            <person name="Hess W.R."/>
            <person name="Klages S."/>
            <person name="Esquenazi E."/>
            <person name="Niessen S."/>
            <person name="Hoover H."/>
            <person name="Rothmann M."/>
            <person name="Lasken R.S."/>
            <person name="Yates J.R.III."/>
            <person name="Reinhardt R."/>
            <person name="Kube M."/>
            <person name="Burkart M.D."/>
            <person name="Allen E.E."/>
            <person name="Dorrestein P.C."/>
            <person name="Gerwick W.H."/>
            <person name="Gerwick L."/>
        </authorList>
    </citation>
    <scope>NUCLEOTIDE SEQUENCE [LARGE SCALE GENOMIC DNA]</scope>
    <source>
        <strain evidence="13">3L</strain>
    </source>
</reference>
<dbReference type="InterPro" id="IPR002034">
    <property type="entry name" value="AIPM/Hcit_synth_CS"/>
</dbReference>
<dbReference type="InterPro" id="IPR013709">
    <property type="entry name" value="2-isopropylmalate_synth_dimer"/>
</dbReference>
<keyword evidence="3" id="KW-0028">Amino-acid biosynthesis</keyword>
<dbReference type="AlphaFoldDB" id="F4XVW0"/>
<dbReference type="NCBIfam" id="TIGR00977">
    <property type="entry name" value="citramal_synth"/>
    <property type="match status" value="1"/>
</dbReference>
<evidence type="ECO:0000256" key="2">
    <source>
        <dbReference type="ARBA" id="ARBA00006154"/>
    </source>
</evidence>
<comment type="catalytic activity">
    <reaction evidence="7">
        <text>pyruvate + acetyl-CoA + H2O = (3R)-citramalate + CoA + H(+)</text>
        <dbReference type="Rhea" id="RHEA:19045"/>
        <dbReference type="ChEBI" id="CHEBI:15361"/>
        <dbReference type="ChEBI" id="CHEBI:15377"/>
        <dbReference type="ChEBI" id="CHEBI:15378"/>
        <dbReference type="ChEBI" id="CHEBI:30934"/>
        <dbReference type="ChEBI" id="CHEBI:57287"/>
        <dbReference type="ChEBI" id="CHEBI:57288"/>
        <dbReference type="EC" id="2.3.3.21"/>
    </reaction>
</comment>
<dbReference type="Pfam" id="PF08502">
    <property type="entry name" value="LeuA_dimer"/>
    <property type="match status" value="1"/>
</dbReference>
<dbReference type="PROSITE" id="PS50991">
    <property type="entry name" value="PYR_CT"/>
    <property type="match status" value="1"/>
</dbReference>
<dbReference type="RefSeq" id="WP_008187258.1">
    <property type="nucleotide sequence ID" value="NZ_GL890940.1"/>
</dbReference>
<dbReference type="GO" id="GO:0009098">
    <property type="term" value="P:L-leucine biosynthetic process"/>
    <property type="evidence" value="ECO:0007669"/>
    <property type="project" value="InterPro"/>
</dbReference>
<evidence type="ECO:0000256" key="7">
    <source>
        <dbReference type="ARBA" id="ARBA00048263"/>
    </source>
</evidence>
<dbReference type="InterPro" id="IPR005675">
    <property type="entry name" value="Citramal_synthase"/>
</dbReference>
<keyword evidence="4" id="KW-0412">Isoleucine biosynthesis</keyword>
<comment type="pathway">
    <text evidence="1">Amino-acid biosynthesis; L-isoleucine biosynthesis; 2-oxobutanoate from pyruvate: step 1/3.</text>
</comment>
<dbReference type="Pfam" id="PF22617">
    <property type="entry name" value="HCS_D2"/>
    <property type="match status" value="1"/>
</dbReference>
<dbReference type="InterPro" id="IPR013785">
    <property type="entry name" value="Aldolase_TIM"/>
</dbReference>
<dbReference type="InterPro" id="IPR036230">
    <property type="entry name" value="LeuA_allosteric_dom_sf"/>
</dbReference>
<dbReference type="Gene3D" id="3.20.20.70">
    <property type="entry name" value="Aldolase class I"/>
    <property type="match status" value="2"/>
</dbReference>
<dbReference type="Pfam" id="PF00682">
    <property type="entry name" value="HMGL-like"/>
    <property type="match status" value="2"/>
</dbReference>
<name>F4XVW0_9CYAN</name>
<dbReference type="GO" id="GO:0009097">
    <property type="term" value="P:isoleucine biosynthetic process"/>
    <property type="evidence" value="ECO:0007669"/>
    <property type="project" value="UniProtKB-UniRule"/>
</dbReference>
<evidence type="ECO:0000256" key="3">
    <source>
        <dbReference type="ARBA" id="ARBA00022605"/>
    </source>
</evidence>
<dbReference type="CDD" id="cd07941">
    <property type="entry name" value="DRE_TIM_LeuA3"/>
    <property type="match status" value="1"/>
</dbReference>
<comment type="similarity">
    <text evidence="2 9">Belongs to the alpha-IPM synthase/homocitrate synthase family.</text>
</comment>
<dbReference type="SUPFAM" id="SSF51569">
    <property type="entry name" value="Aldolase"/>
    <property type="match status" value="2"/>
</dbReference>
<dbReference type="PROSITE" id="PS00815">
    <property type="entry name" value="AIPM_HOMOCIT_SYNTH_1"/>
    <property type="match status" value="1"/>
</dbReference>
<feature type="region of interest" description="Disordered" evidence="10">
    <location>
        <begin position="266"/>
        <end position="304"/>
    </location>
</feature>
<dbReference type="EC" id="2.3.3.21" evidence="8"/>
<evidence type="ECO:0000259" key="11">
    <source>
        <dbReference type="PROSITE" id="PS50991"/>
    </source>
</evidence>
<dbReference type="GO" id="GO:0043714">
    <property type="term" value="F:(R)-citramalate synthase activity"/>
    <property type="evidence" value="ECO:0007669"/>
    <property type="project" value="UniProtKB-UniRule"/>
</dbReference>
<dbReference type="EMBL" id="GL890940">
    <property type="protein sequence ID" value="EGJ31373.1"/>
    <property type="molecule type" value="Genomic_DNA"/>
</dbReference>